<dbReference type="RefSeq" id="XP_009517457.1">
    <property type="nucleotide sequence ID" value="XM_009519162.1"/>
</dbReference>
<feature type="transmembrane region" description="Helical" evidence="1">
    <location>
        <begin position="131"/>
        <end position="155"/>
    </location>
</feature>
<dbReference type="EMBL" id="JH159151">
    <property type="protein sequence ID" value="EGZ30182.1"/>
    <property type="molecule type" value="Genomic_DNA"/>
</dbReference>
<dbReference type="GeneID" id="20654777"/>
<name>G4YLB4_PHYSP</name>
<sequence>MPKTAIVSGGSLPFGAVVPSRAERVLKRVQQLQSCVKISRLGQFSTERVHKVNDYCQHASLVRVILVEILLPWPALLVALIAESIPLQNPADGRRSNYGAWIRLWIAIASGSVGSLFQVRASVTGLSYGKIAVVAIGTGTGASIMMMLWASLWVFPLPFSLVLMGLPIQIMFLIFSFVVVRQFGSEKVSTMENRTERVLNKSLKERMYPLLSQSMLGAVYVVFGILFKRGSNKQQFGLLVFMPVMKLSLKHLVARLASNDKSSIPAVVAFSVDVFNGLYSSICMQSSGLWWTPFVMITLNIVRAAFTLFELNHSVTTLRGLERQMEGSRQEWDSADTIANDSPSGTSSLITGAQWQTKKNISTRQLRSNQSNTVPSSIQSRRRAMSSKILFRLEYLALVAYVESIIPLVYAVHLSALYHLPNAKYYLRLQNLTSDKIQYIRVGIAVYTSVEIVTLVWLHVVLKRKFGFSLIYQLAFVLEREMERLQGHLFYWVLLILQLTLVHSAGMDFTFTFAWMT</sequence>
<accession>G4YLB4</accession>
<evidence type="ECO:0000313" key="3">
    <source>
        <dbReference type="Proteomes" id="UP000002640"/>
    </source>
</evidence>
<keyword evidence="1" id="KW-0812">Transmembrane</keyword>
<reference evidence="2 3" key="1">
    <citation type="journal article" date="2006" name="Science">
        <title>Phytophthora genome sequences uncover evolutionary origins and mechanisms of pathogenesis.</title>
        <authorList>
            <person name="Tyler B.M."/>
            <person name="Tripathy S."/>
            <person name="Zhang X."/>
            <person name="Dehal P."/>
            <person name="Jiang R.H."/>
            <person name="Aerts A."/>
            <person name="Arredondo F.D."/>
            <person name="Baxter L."/>
            <person name="Bensasson D."/>
            <person name="Beynon J.L."/>
            <person name="Chapman J."/>
            <person name="Damasceno C.M."/>
            <person name="Dorrance A.E."/>
            <person name="Dou D."/>
            <person name="Dickerman A.W."/>
            <person name="Dubchak I.L."/>
            <person name="Garbelotto M."/>
            <person name="Gijzen M."/>
            <person name="Gordon S.G."/>
            <person name="Govers F."/>
            <person name="Grunwald N.J."/>
            <person name="Huang W."/>
            <person name="Ivors K.L."/>
            <person name="Jones R.W."/>
            <person name="Kamoun S."/>
            <person name="Krampis K."/>
            <person name="Lamour K.H."/>
            <person name="Lee M.K."/>
            <person name="McDonald W.H."/>
            <person name="Medina M."/>
            <person name="Meijer H.J."/>
            <person name="Nordberg E.K."/>
            <person name="Maclean D.J."/>
            <person name="Ospina-Giraldo M.D."/>
            <person name="Morris P.F."/>
            <person name="Phuntumart V."/>
            <person name="Putnam N.H."/>
            <person name="Rash S."/>
            <person name="Rose J.K."/>
            <person name="Sakihama Y."/>
            <person name="Salamov A.A."/>
            <person name="Savidor A."/>
            <person name="Scheuring C.F."/>
            <person name="Smith B.M."/>
            <person name="Sobral B.W."/>
            <person name="Terry A."/>
            <person name="Torto-Alalibo T.A."/>
            <person name="Win J."/>
            <person name="Xu Z."/>
            <person name="Zhang H."/>
            <person name="Grigoriev I.V."/>
            <person name="Rokhsar D.S."/>
            <person name="Boore J.L."/>
        </authorList>
    </citation>
    <scope>NUCLEOTIDE SEQUENCE [LARGE SCALE GENOMIC DNA]</scope>
    <source>
        <strain evidence="2 3">P6497</strain>
    </source>
</reference>
<feature type="transmembrane region" description="Helical" evidence="1">
    <location>
        <begin position="288"/>
        <end position="309"/>
    </location>
</feature>
<evidence type="ECO:0000313" key="2">
    <source>
        <dbReference type="EMBL" id="EGZ30182.1"/>
    </source>
</evidence>
<organism evidence="2 3">
    <name type="scientific">Phytophthora sojae (strain P6497)</name>
    <name type="common">Soybean stem and root rot agent</name>
    <name type="synonym">Phytophthora megasperma f. sp. glycines</name>
    <dbReference type="NCBI Taxonomy" id="1094619"/>
    <lineage>
        <taxon>Eukaryota</taxon>
        <taxon>Sar</taxon>
        <taxon>Stramenopiles</taxon>
        <taxon>Oomycota</taxon>
        <taxon>Peronosporomycetes</taxon>
        <taxon>Peronosporales</taxon>
        <taxon>Peronosporaceae</taxon>
        <taxon>Phytophthora</taxon>
    </lineage>
</organism>
<evidence type="ECO:0000256" key="1">
    <source>
        <dbReference type="SAM" id="Phobius"/>
    </source>
</evidence>
<feature type="transmembrane region" description="Helical" evidence="1">
    <location>
        <begin position="61"/>
        <end position="82"/>
    </location>
</feature>
<dbReference type="InParanoid" id="G4YLB4"/>
<feature type="transmembrane region" description="Helical" evidence="1">
    <location>
        <begin position="102"/>
        <end position="119"/>
    </location>
</feature>
<feature type="transmembrane region" description="Helical" evidence="1">
    <location>
        <begin position="489"/>
        <end position="516"/>
    </location>
</feature>
<keyword evidence="3" id="KW-1185">Reference proteome</keyword>
<feature type="transmembrane region" description="Helical" evidence="1">
    <location>
        <begin position="207"/>
        <end position="227"/>
    </location>
</feature>
<evidence type="ECO:0008006" key="4">
    <source>
        <dbReference type="Google" id="ProtNLM"/>
    </source>
</evidence>
<keyword evidence="1" id="KW-0472">Membrane</keyword>
<feature type="transmembrane region" description="Helical" evidence="1">
    <location>
        <begin position="395"/>
        <end position="419"/>
    </location>
</feature>
<gene>
    <name evidence="2" type="ORF">PHYSODRAFT_476675</name>
</gene>
<feature type="transmembrane region" description="Helical" evidence="1">
    <location>
        <begin position="439"/>
        <end position="462"/>
    </location>
</feature>
<dbReference type="AlphaFoldDB" id="G4YLB4"/>
<dbReference type="Proteomes" id="UP000002640">
    <property type="component" value="Unassembled WGS sequence"/>
</dbReference>
<protein>
    <recommendedName>
        <fullName evidence="4">Transmembrane protein</fullName>
    </recommendedName>
</protein>
<dbReference type="OMA" id="FEWINAG"/>
<dbReference type="KEGG" id="psoj:PHYSODRAFT_476675"/>
<feature type="transmembrane region" description="Helical" evidence="1">
    <location>
        <begin position="161"/>
        <end position="180"/>
    </location>
</feature>
<proteinExistence type="predicted"/>
<keyword evidence="1" id="KW-1133">Transmembrane helix</keyword>